<accession>A0ABT5SRJ8</accession>
<dbReference type="InterPro" id="IPR029102">
    <property type="entry name" value="Ntox4"/>
</dbReference>
<evidence type="ECO:0000259" key="2">
    <source>
        <dbReference type="Pfam" id="PF15541"/>
    </source>
</evidence>
<evidence type="ECO:0000313" key="3">
    <source>
        <dbReference type="EMBL" id="MDD7965488.1"/>
    </source>
</evidence>
<protein>
    <submittedName>
        <fullName evidence="3">Polymorphic toxin type 4 domain-containing protein</fullName>
    </submittedName>
</protein>
<feature type="domain" description="Bacterial toxin 4" evidence="2">
    <location>
        <begin position="785"/>
        <end position="881"/>
    </location>
</feature>
<feature type="region of interest" description="Disordered" evidence="1">
    <location>
        <begin position="549"/>
        <end position="622"/>
    </location>
</feature>
<gene>
    <name evidence="3" type="ORF">PGB27_09000</name>
</gene>
<evidence type="ECO:0000313" key="4">
    <source>
        <dbReference type="Proteomes" id="UP001300763"/>
    </source>
</evidence>
<feature type="compositionally biased region" description="Low complexity" evidence="1">
    <location>
        <begin position="570"/>
        <end position="585"/>
    </location>
</feature>
<dbReference type="Pfam" id="PF15541">
    <property type="entry name" value="Ntox4"/>
    <property type="match status" value="1"/>
</dbReference>
<sequence>MLPEPVAAQVAAAGEKGASIPVSVGTVAAGDLQVRLVAGGYESVGGWAALPLHYAVFAPLERFGVVPVVAVNIAKGAVEGRASIARNGRPLVGEKALLDAVVDHAAALGWHGLDGLKMDGIENALRGPTLVLRAGGLSFRIGQFLAGSGTFGVEDAAVTFQAHATGRVGQVATVELDLARGADGALTGRGVGNLAMRGFTGQLTAAFAGGAVDVQGVVTYADERFSGQVTLVATDAASAKALTDARMPAQAMPAAAAAAGPAVAPVGPAQAAPAPAGPKPGPRVIAGWGTVRIRLADWLSGEALVVVDHQGDITVVGSITPKMDKPLFEQKPFRLDLPAPRIKALYGIPLVGNVSVFVQVRPAAVAWIGPATLDHMALNGTYSTKPEVLKNFGLTGTLNVSAYAGLEITVEGGAGVELVGHEVTAGVGITAVAGIKGYVEATPTIGYRELADPKAGKRGEFFVAGHLELAAQPFLGLRGELFVDLDSPFWSPAPDHRWTWPLGSLEYPLPGQFGIGADVEHVLGSGKVPEIKFSPVAFDGSKFMTDLLSEKVPPKTSSDAKKPGTWKEGAGAAAPARPAKPDATAGATAKPAVGKPADEPAVAKKDVGKVPTRDPAAQKRWNEGKEALADLARRSHENPQDEKEIRASLAAIKKDKGFTTLTPRREGSKWSVDAAMSPVEKDVAEIDAESSGIPGGSSVPPGYTIKKVSFTSSDPDFWDRPGADTDVVPQPKVAIEMPGGVRAWRDRVGGPVRHEAPLGAAVARAGQEKEHFTASEHGNLAAGPKYERAHTLGAGTGFESPYAIYYAPRVVNQDLQNQGIEAYMRSLATGPPPGHQYRVITSTSTIPDTRRLGGVAYRLQAVVDGRVHDVASYEIQITGSKDHPRVKATQLRFADNPMAAGVRERVPVPAILLSSFDKTL</sequence>
<dbReference type="RefSeq" id="WP_274200028.1">
    <property type="nucleotide sequence ID" value="NZ_JAQZAO010000003.1"/>
</dbReference>
<reference evidence="3 4" key="1">
    <citation type="submission" date="2023-02" db="EMBL/GenBank/DDBJ databases">
        <title>Genome sequencing required for Actinomycetospora new species description.</title>
        <authorList>
            <person name="Saimee Y."/>
            <person name="Duangmal K."/>
        </authorList>
    </citation>
    <scope>NUCLEOTIDE SEQUENCE [LARGE SCALE GENOMIC DNA]</scope>
    <source>
        <strain evidence="3 4">DW7H6</strain>
    </source>
</reference>
<keyword evidence="4" id="KW-1185">Reference proteome</keyword>
<dbReference type="Proteomes" id="UP001300763">
    <property type="component" value="Unassembled WGS sequence"/>
</dbReference>
<evidence type="ECO:0000256" key="1">
    <source>
        <dbReference type="SAM" id="MobiDB-lite"/>
    </source>
</evidence>
<feature type="compositionally biased region" description="Basic and acidic residues" evidence="1">
    <location>
        <begin position="596"/>
        <end position="622"/>
    </location>
</feature>
<name>A0ABT5SRJ8_9PSEU</name>
<feature type="compositionally biased region" description="Basic and acidic residues" evidence="1">
    <location>
        <begin position="549"/>
        <end position="562"/>
    </location>
</feature>
<proteinExistence type="predicted"/>
<comment type="caution">
    <text evidence="3">The sequence shown here is derived from an EMBL/GenBank/DDBJ whole genome shotgun (WGS) entry which is preliminary data.</text>
</comment>
<organism evidence="3 4">
    <name type="scientific">Actinomycetospora lemnae</name>
    <dbReference type="NCBI Taxonomy" id="3019891"/>
    <lineage>
        <taxon>Bacteria</taxon>
        <taxon>Bacillati</taxon>
        <taxon>Actinomycetota</taxon>
        <taxon>Actinomycetes</taxon>
        <taxon>Pseudonocardiales</taxon>
        <taxon>Pseudonocardiaceae</taxon>
        <taxon>Actinomycetospora</taxon>
    </lineage>
</organism>
<dbReference type="EMBL" id="JAQZAO010000003">
    <property type="protein sequence ID" value="MDD7965488.1"/>
    <property type="molecule type" value="Genomic_DNA"/>
</dbReference>